<evidence type="ECO:0000256" key="13">
    <source>
        <dbReference type="HAMAP-Rule" id="MF_01479"/>
    </source>
</evidence>
<keyword evidence="5 13" id="KW-0479">Metal-binding</keyword>
<gene>
    <name evidence="13" type="primary">whiB</name>
    <name evidence="15" type="ORF">FB471_3711</name>
</gene>
<dbReference type="InterPro" id="IPR036388">
    <property type="entry name" value="WH-like_DNA-bd_sf"/>
</dbReference>
<dbReference type="NCBIfam" id="TIGR02937">
    <property type="entry name" value="sigma70-ECF"/>
    <property type="match status" value="1"/>
</dbReference>
<dbReference type="GO" id="GO:0003677">
    <property type="term" value="F:DNA binding"/>
    <property type="evidence" value="ECO:0007669"/>
    <property type="project" value="UniProtKB-UniRule"/>
</dbReference>
<evidence type="ECO:0000256" key="8">
    <source>
        <dbReference type="ARBA" id="ARBA00023015"/>
    </source>
</evidence>
<evidence type="ECO:0000259" key="14">
    <source>
        <dbReference type="PROSITE" id="PS51674"/>
    </source>
</evidence>
<evidence type="ECO:0000256" key="9">
    <source>
        <dbReference type="ARBA" id="ARBA00023082"/>
    </source>
</evidence>
<feature type="domain" description="4Fe-4S Wbl-type" evidence="14">
    <location>
        <begin position="14"/>
        <end position="70"/>
    </location>
</feature>
<dbReference type="GO" id="GO:0045892">
    <property type="term" value="P:negative regulation of DNA-templated transcription"/>
    <property type="evidence" value="ECO:0007669"/>
    <property type="project" value="TreeGrafter"/>
</dbReference>
<dbReference type="InterPro" id="IPR013249">
    <property type="entry name" value="RNA_pol_sigma70_r4_t2"/>
</dbReference>
<keyword evidence="11 13" id="KW-1015">Disulfide bond</keyword>
<dbReference type="PANTHER" id="PTHR38839">
    <property type="entry name" value="TRANSCRIPTIONAL REGULATOR WHID-RELATED"/>
    <property type="match status" value="1"/>
</dbReference>
<protein>
    <recommendedName>
        <fullName evidence="13">Transcriptional regulator WhiB</fullName>
    </recommendedName>
</protein>
<accession>A0A542DLG6</accession>
<evidence type="ECO:0000256" key="2">
    <source>
        <dbReference type="ARBA" id="ARBA00006597"/>
    </source>
</evidence>
<keyword evidence="9" id="KW-0731">Sigma factor</keyword>
<reference evidence="15 16" key="1">
    <citation type="submission" date="2019-06" db="EMBL/GenBank/DDBJ databases">
        <title>Sequencing the genomes of 1000 actinobacteria strains.</title>
        <authorList>
            <person name="Klenk H.-P."/>
        </authorList>
    </citation>
    <scope>NUCLEOTIDE SEQUENCE [LARGE SCALE GENOMIC DNA]</scope>
    <source>
        <strain evidence="15 16">DSM 45679</strain>
    </source>
</reference>
<feature type="binding site" evidence="13">
    <location>
        <position position="15"/>
    </location>
    <ligand>
        <name>[4Fe-4S] cluster</name>
        <dbReference type="ChEBI" id="CHEBI:49883"/>
    </ligand>
</feature>
<name>A0A542DLG6_AMYCI</name>
<evidence type="ECO:0000256" key="11">
    <source>
        <dbReference type="ARBA" id="ARBA00023157"/>
    </source>
</evidence>
<dbReference type="InterPro" id="IPR007627">
    <property type="entry name" value="RNA_pol_sigma70_r2"/>
</dbReference>
<dbReference type="Pfam" id="PF08281">
    <property type="entry name" value="Sigma70_r4_2"/>
    <property type="match status" value="1"/>
</dbReference>
<feature type="binding site" evidence="13">
    <location>
        <position position="37"/>
    </location>
    <ligand>
        <name>[4Fe-4S] cluster</name>
        <dbReference type="ChEBI" id="CHEBI:49883"/>
    </ligand>
</feature>
<comment type="PTM">
    <text evidence="13">The Fe-S cluster can be nitrosylated by nitric oxide (NO).</text>
</comment>
<dbReference type="InterPro" id="IPR013324">
    <property type="entry name" value="RNA_pol_sigma_r3/r4-like"/>
</dbReference>
<evidence type="ECO:0000256" key="12">
    <source>
        <dbReference type="ARBA" id="ARBA00023163"/>
    </source>
</evidence>
<comment type="cofactor">
    <cofactor evidence="13">
        <name>[4Fe-4S] cluster</name>
        <dbReference type="ChEBI" id="CHEBI:49883"/>
    </cofactor>
    <text evidence="13">Binds 1 [4Fe-4S] cluster per subunit. Following nitrosylation of the [4Fe-4S] cluster binds 1 [4Fe-8(NO)] cluster per subunit.</text>
</comment>
<dbReference type="GO" id="GO:0005737">
    <property type="term" value="C:cytoplasm"/>
    <property type="evidence" value="ECO:0007669"/>
    <property type="project" value="UniProtKB-SubCell"/>
</dbReference>
<keyword evidence="7 13" id="KW-0411">Iron-sulfur</keyword>
<evidence type="ECO:0000313" key="15">
    <source>
        <dbReference type="EMBL" id="TQJ03936.1"/>
    </source>
</evidence>
<evidence type="ECO:0000256" key="6">
    <source>
        <dbReference type="ARBA" id="ARBA00023004"/>
    </source>
</evidence>
<comment type="subcellular location">
    <subcellularLocation>
        <location evidence="1 13">Cytoplasm</location>
    </subcellularLocation>
</comment>
<comment type="caution">
    <text evidence="15">The sequence shown here is derived from an EMBL/GenBank/DDBJ whole genome shotgun (WGS) entry which is preliminary data.</text>
</comment>
<dbReference type="GO" id="GO:0006352">
    <property type="term" value="P:DNA-templated transcription initiation"/>
    <property type="evidence" value="ECO:0007669"/>
    <property type="project" value="InterPro"/>
</dbReference>
<evidence type="ECO:0000256" key="7">
    <source>
        <dbReference type="ARBA" id="ARBA00023014"/>
    </source>
</evidence>
<keyword evidence="16" id="KW-1185">Reference proteome</keyword>
<dbReference type="PANTHER" id="PTHR38839:SF7">
    <property type="entry name" value="TRANSCRIPTIONAL REGULATOR WHIB4"/>
    <property type="match status" value="1"/>
</dbReference>
<feature type="binding site" evidence="13">
    <location>
        <position position="46"/>
    </location>
    <ligand>
        <name>[4Fe-4S] cluster</name>
        <dbReference type="ChEBI" id="CHEBI:49883"/>
    </ligand>
</feature>
<keyword evidence="13" id="KW-0963">Cytoplasm</keyword>
<evidence type="ECO:0000313" key="16">
    <source>
        <dbReference type="Proteomes" id="UP000320876"/>
    </source>
</evidence>
<dbReference type="CDD" id="cd06171">
    <property type="entry name" value="Sigma70_r4"/>
    <property type="match status" value="1"/>
</dbReference>
<evidence type="ECO:0000256" key="1">
    <source>
        <dbReference type="ARBA" id="ARBA00004496"/>
    </source>
</evidence>
<dbReference type="GO" id="GO:0046872">
    <property type="term" value="F:metal ion binding"/>
    <property type="evidence" value="ECO:0007669"/>
    <property type="project" value="UniProtKB-KW"/>
</dbReference>
<dbReference type="InterPro" id="IPR014284">
    <property type="entry name" value="RNA_pol_sigma-70_dom"/>
</dbReference>
<dbReference type="InterPro" id="IPR003482">
    <property type="entry name" value="Whib"/>
</dbReference>
<feature type="binding site" evidence="13">
    <location>
        <position position="40"/>
    </location>
    <ligand>
        <name>[4Fe-4S] cluster</name>
        <dbReference type="ChEBI" id="CHEBI:49883"/>
    </ligand>
</feature>
<organism evidence="15 16">
    <name type="scientific">Amycolatopsis cihanbeyliensis</name>
    <dbReference type="NCBI Taxonomy" id="1128664"/>
    <lineage>
        <taxon>Bacteria</taxon>
        <taxon>Bacillati</taxon>
        <taxon>Actinomycetota</taxon>
        <taxon>Actinomycetes</taxon>
        <taxon>Pseudonocardiales</taxon>
        <taxon>Pseudonocardiaceae</taxon>
        <taxon>Amycolatopsis</taxon>
    </lineage>
</organism>
<comment type="function">
    <text evidence="13">Acts as a transcriptional regulator. Probably redox-responsive. The apo- but not holo-form probably binds DNA.</text>
</comment>
<comment type="similarity">
    <text evidence="2 13">Belongs to the WhiB family.</text>
</comment>
<evidence type="ECO:0000256" key="4">
    <source>
        <dbReference type="ARBA" id="ARBA00022485"/>
    </source>
</evidence>
<dbReference type="Proteomes" id="UP000320876">
    <property type="component" value="Unassembled WGS sequence"/>
</dbReference>
<dbReference type="AlphaFoldDB" id="A0A542DLG6"/>
<keyword evidence="8 13" id="KW-0805">Transcription regulation</keyword>
<evidence type="ECO:0000256" key="5">
    <source>
        <dbReference type="ARBA" id="ARBA00022723"/>
    </source>
</evidence>
<dbReference type="GO" id="GO:0045454">
    <property type="term" value="P:cell redox homeostasis"/>
    <property type="evidence" value="ECO:0007669"/>
    <property type="project" value="TreeGrafter"/>
</dbReference>
<dbReference type="GO" id="GO:0016987">
    <property type="term" value="F:sigma factor activity"/>
    <property type="evidence" value="ECO:0007669"/>
    <property type="project" value="UniProtKB-KW"/>
</dbReference>
<dbReference type="SUPFAM" id="SSF88946">
    <property type="entry name" value="Sigma2 domain of RNA polymerase sigma factors"/>
    <property type="match status" value="1"/>
</dbReference>
<dbReference type="GO" id="GO:0051539">
    <property type="term" value="F:4 iron, 4 sulfur cluster binding"/>
    <property type="evidence" value="ECO:0007669"/>
    <property type="project" value="UniProtKB-UniRule"/>
</dbReference>
<keyword evidence="6 13" id="KW-0408">Iron</keyword>
<dbReference type="InterPro" id="IPR013325">
    <property type="entry name" value="RNA_pol_sigma_r2"/>
</dbReference>
<proteinExistence type="inferred from homology"/>
<comment type="similarity">
    <text evidence="3">Belongs to the sigma-70 factor family. ECF subfamily.</text>
</comment>
<dbReference type="Gene3D" id="1.10.1740.10">
    <property type="match status" value="1"/>
</dbReference>
<keyword evidence="4 13" id="KW-0004">4Fe-4S</keyword>
<evidence type="ECO:0000256" key="10">
    <source>
        <dbReference type="ARBA" id="ARBA00023125"/>
    </source>
</evidence>
<dbReference type="HAMAP" id="MF_01479">
    <property type="entry name" value="WhiB"/>
    <property type="match status" value="1"/>
</dbReference>
<keyword evidence="12 13" id="KW-0804">Transcription</keyword>
<dbReference type="InterPro" id="IPR034768">
    <property type="entry name" value="4FE4S_WBL"/>
</dbReference>
<dbReference type="PROSITE" id="PS51674">
    <property type="entry name" value="4FE4S_WBL"/>
    <property type="match status" value="1"/>
</dbReference>
<comment type="PTM">
    <text evidence="13">Upon Fe-S cluster removal intramolecular disulfide bonds are formed.</text>
</comment>
<evidence type="ECO:0000256" key="3">
    <source>
        <dbReference type="ARBA" id="ARBA00010641"/>
    </source>
</evidence>
<dbReference type="EMBL" id="VFML01000001">
    <property type="protein sequence ID" value="TQJ03936.1"/>
    <property type="molecule type" value="Genomic_DNA"/>
</dbReference>
<dbReference type="Gene3D" id="1.10.10.10">
    <property type="entry name" value="Winged helix-like DNA-binding domain superfamily/Winged helix DNA-binding domain"/>
    <property type="match status" value="1"/>
</dbReference>
<dbReference type="Pfam" id="PF02467">
    <property type="entry name" value="Whib"/>
    <property type="match status" value="1"/>
</dbReference>
<dbReference type="SUPFAM" id="SSF88659">
    <property type="entry name" value="Sigma3 and sigma4 domains of RNA polymerase sigma factors"/>
    <property type="match status" value="1"/>
</dbReference>
<sequence length="260" mass="29710">MIFSTPEDWREDAACREDGSDGLFARGAAQRAMKIVCLGCSVRTECLAEALDNRIEYGVWGGLTERERRALLRRRPDVASWADLLSAAWDSTEPDSVVAGELDAVAEFEACYKAEFTRLVGFVIKIGHDEQEALDAAQVAFTEAWRQWKTIREPRAWLRKVVRRCLQYLPEVPSAEVADTTRPFVANEIEIAEETRSVLDALRLLPFRQRIVMAYKYDGFTPTEIARELDLTPESVRKTLQRARETLKQFLRGHGRDRDE</sequence>
<dbReference type="Pfam" id="PF04542">
    <property type="entry name" value="Sigma70_r2"/>
    <property type="match status" value="1"/>
</dbReference>
<dbReference type="GO" id="GO:0047134">
    <property type="term" value="F:protein-disulfide reductase [NAD(P)H] activity"/>
    <property type="evidence" value="ECO:0007669"/>
    <property type="project" value="TreeGrafter"/>
</dbReference>
<keyword evidence="10 13" id="KW-0238">DNA-binding</keyword>
<dbReference type="GO" id="GO:0035731">
    <property type="term" value="F:dinitrosyl-iron complex binding"/>
    <property type="evidence" value="ECO:0007669"/>
    <property type="project" value="UniProtKB-UniRule"/>
</dbReference>